<dbReference type="RefSeq" id="XP_014259359.1">
    <property type="nucleotide sequence ID" value="XM_014403873.2"/>
</dbReference>
<dbReference type="Pfam" id="PF00400">
    <property type="entry name" value="WD40"/>
    <property type="match status" value="5"/>
</dbReference>
<dbReference type="Gene3D" id="2.130.10.10">
    <property type="entry name" value="YVTN repeat-like/Quinoprotein amine dehydrogenase"/>
    <property type="match status" value="3"/>
</dbReference>
<dbReference type="GO" id="GO:0030425">
    <property type="term" value="C:dendrite"/>
    <property type="evidence" value="ECO:0007669"/>
    <property type="project" value="UniProtKB-SubCell"/>
</dbReference>
<keyword evidence="11 17" id="KW-0067">ATP-binding</keyword>
<evidence type="ECO:0000256" key="17">
    <source>
        <dbReference type="PROSITE-ProRule" id="PRU00283"/>
    </source>
</evidence>
<dbReference type="SMART" id="SM00129">
    <property type="entry name" value="KISc"/>
    <property type="match status" value="1"/>
</dbReference>
<evidence type="ECO:0000256" key="5">
    <source>
        <dbReference type="ARBA" id="ARBA00022490"/>
    </source>
</evidence>
<dbReference type="PRINTS" id="PR00380">
    <property type="entry name" value="KINESINHEAVY"/>
</dbReference>
<dbReference type="InterPro" id="IPR027640">
    <property type="entry name" value="Kinesin-like_fam"/>
</dbReference>
<dbReference type="GO" id="GO:0005874">
    <property type="term" value="C:microtubule"/>
    <property type="evidence" value="ECO:0007669"/>
    <property type="project" value="UniProtKB-KW"/>
</dbReference>
<dbReference type="GO" id="GO:0005524">
    <property type="term" value="F:ATP binding"/>
    <property type="evidence" value="ECO:0007669"/>
    <property type="project" value="UniProtKB-UniRule"/>
</dbReference>
<dbReference type="Pfam" id="PF00225">
    <property type="entry name" value="Kinesin"/>
    <property type="match status" value="1"/>
</dbReference>
<comment type="subcellular location">
    <subcellularLocation>
        <location evidence="3">Cell projection</location>
        <location evidence="3">Axon</location>
    </subcellularLocation>
    <subcellularLocation>
        <location evidence="2">Cell projection</location>
        <location evidence="2">Dendrite</location>
    </subcellularLocation>
    <subcellularLocation>
        <location evidence="4">Cell projection</location>
        <location evidence="4">Growth cone</location>
    </subcellularLocation>
    <subcellularLocation>
        <location evidence="1">Cytoplasm</location>
        <location evidence="1">Cytoskeleton</location>
    </subcellularLocation>
</comment>
<evidence type="ECO:0000256" key="8">
    <source>
        <dbReference type="ARBA" id="ARBA00022701"/>
    </source>
</evidence>
<feature type="repeat" description="WD" evidence="16">
    <location>
        <begin position="1367"/>
        <end position="1408"/>
    </location>
</feature>
<evidence type="ECO:0000313" key="22">
    <source>
        <dbReference type="Proteomes" id="UP000494040"/>
    </source>
</evidence>
<protein>
    <recommendedName>
        <fullName evidence="20">Kinesin motor domain-containing protein</fullName>
    </recommendedName>
</protein>
<dbReference type="GO" id="GO:0007018">
    <property type="term" value="P:microtubule-based movement"/>
    <property type="evidence" value="ECO:0007669"/>
    <property type="project" value="InterPro"/>
</dbReference>
<dbReference type="CDD" id="cd00200">
    <property type="entry name" value="WD40"/>
    <property type="match status" value="1"/>
</dbReference>
<evidence type="ECO:0000259" key="20">
    <source>
        <dbReference type="PROSITE" id="PS50067"/>
    </source>
</evidence>
<proteinExistence type="inferred from homology"/>
<evidence type="ECO:0000256" key="2">
    <source>
        <dbReference type="ARBA" id="ARBA00004279"/>
    </source>
</evidence>
<feature type="repeat" description="WD" evidence="16">
    <location>
        <begin position="1275"/>
        <end position="1311"/>
    </location>
</feature>
<evidence type="ECO:0000256" key="1">
    <source>
        <dbReference type="ARBA" id="ARBA00004245"/>
    </source>
</evidence>
<organism evidence="21 22">
    <name type="scientific">Cimex lectularius</name>
    <name type="common">Bed bug</name>
    <name type="synonym">Acanthia lectularia</name>
    <dbReference type="NCBI Taxonomy" id="79782"/>
    <lineage>
        <taxon>Eukaryota</taxon>
        <taxon>Metazoa</taxon>
        <taxon>Ecdysozoa</taxon>
        <taxon>Arthropoda</taxon>
        <taxon>Hexapoda</taxon>
        <taxon>Insecta</taxon>
        <taxon>Pterygota</taxon>
        <taxon>Neoptera</taxon>
        <taxon>Paraneoptera</taxon>
        <taxon>Hemiptera</taxon>
        <taxon>Heteroptera</taxon>
        <taxon>Panheteroptera</taxon>
        <taxon>Cimicomorpha</taxon>
        <taxon>Cimicidae</taxon>
        <taxon>Cimex</taxon>
    </lineage>
</organism>
<dbReference type="PRINTS" id="PR00320">
    <property type="entry name" value="GPROTEINBRPT"/>
</dbReference>
<dbReference type="CTD" id="34422"/>
<dbReference type="GO" id="GO:0030426">
    <property type="term" value="C:growth cone"/>
    <property type="evidence" value="ECO:0007669"/>
    <property type="project" value="UniProtKB-SubCell"/>
</dbReference>
<evidence type="ECO:0000256" key="16">
    <source>
        <dbReference type="PROSITE-ProRule" id="PRU00221"/>
    </source>
</evidence>
<comment type="similarity">
    <text evidence="17">Belongs to the TRAFAC class myosin-kinesin ATPase superfamily. Kinesin family.</text>
</comment>
<dbReference type="OrthoDB" id="3176171at2759"/>
<dbReference type="GO" id="GO:0008017">
    <property type="term" value="F:microtubule binding"/>
    <property type="evidence" value="ECO:0007669"/>
    <property type="project" value="InterPro"/>
</dbReference>
<feature type="coiled-coil region" evidence="18">
    <location>
        <begin position="803"/>
        <end position="873"/>
    </location>
</feature>
<dbReference type="PROSITE" id="PS50294">
    <property type="entry name" value="WD_REPEATS_REGION"/>
    <property type="match status" value="2"/>
</dbReference>
<feature type="compositionally biased region" description="Low complexity" evidence="19">
    <location>
        <begin position="956"/>
        <end position="969"/>
    </location>
</feature>
<feature type="binding site" evidence="17">
    <location>
        <begin position="86"/>
        <end position="93"/>
    </location>
    <ligand>
        <name>ATP</name>
        <dbReference type="ChEBI" id="CHEBI:30616"/>
    </ligand>
</feature>
<dbReference type="CDD" id="cd01372">
    <property type="entry name" value="KISc_KIF4"/>
    <property type="match status" value="1"/>
</dbReference>
<dbReference type="InterPro" id="IPR056532">
    <property type="entry name" value="KIF21A/B_hel_2"/>
</dbReference>
<feature type="coiled-coil region" evidence="18">
    <location>
        <begin position="568"/>
        <end position="749"/>
    </location>
</feature>
<evidence type="ECO:0000256" key="6">
    <source>
        <dbReference type="ARBA" id="ARBA00022553"/>
    </source>
</evidence>
<evidence type="ECO:0000256" key="18">
    <source>
        <dbReference type="SAM" id="Coils"/>
    </source>
</evidence>
<dbReference type="GeneID" id="106672436"/>
<dbReference type="Pfam" id="PF25764">
    <property type="entry name" value="KIF21A_4th"/>
    <property type="match status" value="1"/>
</dbReference>
<dbReference type="Gene3D" id="3.40.850.10">
    <property type="entry name" value="Kinesin motor domain"/>
    <property type="match status" value="1"/>
</dbReference>
<evidence type="ECO:0000313" key="21">
    <source>
        <dbReference type="EnsemblMetazoa" id="XP_014259359.1"/>
    </source>
</evidence>
<name>A0A8I6SCT2_CIMLE</name>
<sequence>MTDDESSVRVALRIRPQLPREVIDMCRVCTNVTPNEPQVTLGTDRSFTFDYVFDTQTNQASIYDVCAKSLIEGSLQGYNATILAYGQTGSGKTYTMGTGFDIDVTSEQIGIIPRAIKQLFDGISAATEAEKQTQFKVTCQFLELYNEEIIDLFDTSRDYSSNRGKSGIRIHEDTNHCIYLTGVTSQRVTSAEDTLQWLRQGALSRTTAATQMNTQSSRSHAIFSLHIKQQRLVNMESENGFEEGTEEFETLTAKFHFVDLAGSERLKRTGATGDRAKEGISINCGLLALGNVISALGDPSKRALHVPYRDSKLTRLLQDSLGGNSRTLMIACISPSDRDFMETLNTLIYANRARNIQNKVVINQDKSSRTISLLKKQIQELELELMEYKQGKRMITEDGVESVNDMFHENTMLQNEVDHLRTRVKAMQDTIDSLKAKNVNLMANQQVSASNADGDNKNDDMSQMIKGYLSEIESLQAKLVESESTCSQLRKAASRNKNLFLHSRMSISQADEALEDILELAKKDVIKDMEYLNEKKKDLSDQSESDSDSSSDSENEEFNKSSEYSAKYASLTSEMSVKQRLIEELEKTQSRLNNMKQHYEDKLNQLQAKIIATQQERDAVLSTYAKEEKPSEKVKKVKEEYERKLSDMQREVKSLQSAKREHAKLLRNQSQYESQVRTLKNEIAEMKKIKVKLMNSMKEEALKHKDAETGRMREIAQLKKQTRLDANLIKNLEAEKRAKAIVLKRKQEEVSALRRVANSHSRMRFGLKNKAGLPKGASPKQAKNRWISIEKSIAESSMNRQSLMALEKEMEKKMESRVEIQEELNNKAALLSDPRFKNSSYIKEEVDSLRANLDHVQASIADLQNEILQVEENKIVFESGVLVQSLSDISEAAYILDKLYNMALHHSCLAVQKDVSLRELQAENEQLKKDSEMQEQLLHHLLNSKDRVRRSSGHTSPDSSKSSRSISPSENGSSTNLYKPNHPKYRSRKQLAPQDLLFLPDNENTGRINNQSHSAATSPEHRPQVTMAPPPLTRSLTTIKVQSVPASPVMMRKGLSMSPRVNRKTYIISSNHPSMERGLDRSPPNSPPAYRRQTSHEANVFSRLTSQPPNTTNRHPGKITANLNKRGLKTPLFNTHTVEGHSRAVLALNATDDNLFTASRDRTVLMWDLREMKEVHMFGGHPNNVVACKYDSNSHCLFTVSSCYVKIWDVRTPKCIKTLTSSGMVTSWSGGQLGNNEAPINDIALNEQGHALYTASGDRVRVWDIRKYSVIGKLIGGHQAAIMCLAVSPTSTGEDVVITGSKDHYIKVFDVGYETGGISNPRVTLEPPHYDGIQCLVMKGQTLFSGSRDCIIKKWELENHELVTSINSAHKDWVTGLCFAPGGSVLLSGSRDGTVKLWSADNCSQLAEIKAHSSPINAVAANSTHIFTAASKGEVKMWKECPIADQQQQQQQPPDIMTMSTGHIFQLSV</sequence>
<keyword evidence="13 17" id="KW-0505">Motor protein</keyword>
<dbReference type="GO" id="GO:0005875">
    <property type="term" value="C:microtubule associated complex"/>
    <property type="evidence" value="ECO:0007669"/>
    <property type="project" value="TreeGrafter"/>
</dbReference>
<dbReference type="Proteomes" id="UP000494040">
    <property type="component" value="Unassembled WGS sequence"/>
</dbReference>
<evidence type="ECO:0000256" key="15">
    <source>
        <dbReference type="ARBA" id="ARBA00023273"/>
    </source>
</evidence>
<keyword evidence="14" id="KW-0206">Cytoskeleton</keyword>
<dbReference type="PANTHER" id="PTHR47969:SF28">
    <property type="entry name" value="KINESIN-LIKE PROTEIN KIF21B"/>
    <property type="match status" value="1"/>
</dbReference>
<dbReference type="Pfam" id="PF23204">
    <property type="entry name" value="KIF21A_2nd"/>
    <property type="match status" value="1"/>
</dbReference>
<dbReference type="CDD" id="cd22248">
    <property type="entry name" value="Rcc_KIF21"/>
    <property type="match status" value="1"/>
</dbReference>
<feature type="compositionally biased region" description="Polar residues" evidence="19">
    <location>
        <begin position="1002"/>
        <end position="1017"/>
    </location>
</feature>
<feature type="coiled-coil region" evidence="18">
    <location>
        <begin position="364"/>
        <end position="492"/>
    </location>
</feature>
<dbReference type="FunFam" id="3.40.850.10:FF:000011">
    <property type="entry name" value="Kinesin family member 21A"/>
    <property type="match status" value="1"/>
</dbReference>
<feature type="region of interest" description="Disordered" evidence="19">
    <location>
        <begin position="535"/>
        <end position="563"/>
    </location>
</feature>
<keyword evidence="8" id="KW-0493">Microtubule</keyword>
<accession>A0A8I6SCT2</accession>
<dbReference type="InterPro" id="IPR036961">
    <property type="entry name" value="Kinesin_motor_dom_sf"/>
</dbReference>
<dbReference type="InterPro" id="IPR056533">
    <property type="entry name" value="KIF21A/B_hel_1"/>
</dbReference>
<dbReference type="GO" id="GO:0051231">
    <property type="term" value="P:spindle elongation"/>
    <property type="evidence" value="ECO:0007669"/>
    <property type="project" value="TreeGrafter"/>
</dbReference>
<keyword evidence="15" id="KW-0966">Cell projection</keyword>
<reference evidence="21" key="1">
    <citation type="submission" date="2022-01" db="UniProtKB">
        <authorList>
            <consortium name="EnsemblMetazoa"/>
        </authorList>
    </citation>
    <scope>IDENTIFICATION</scope>
</reference>
<dbReference type="SUPFAM" id="SSF50998">
    <property type="entry name" value="Quinoprotein alcohol dehydrogenase-like"/>
    <property type="match status" value="1"/>
</dbReference>
<evidence type="ECO:0000256" key="4">
    <source>
        <dbReference type="ARBA" id="ARBA00004624"/>
    </source>
</evidence>
<feature type="repeat" description="WD" evidence="16">
    <location>
        <begin position="1138"/>
        <end position="1177"/>
    </location>
</feature>
<evidence type="ECO:0000256" key="12">
    <source>
        <dbReference type="ARBA" id="ARBA00023054"/>
    </source>
</evidence>
<dbReference type="PANTHER" id="PTHR47969">
    <property type="entry name" value="CHROMOSOME-ASSOCIATED KINESIN KIF4A-RELATED"/>
    <property type="match status" value="1"/>
</dbReference>
<keyword evidence="6" id="KW-0597">Phosphoprotein</keyword>
<evidence type="ECO:0000256" key="19">
    <source>
        <dbReference type="SAM" id="MobiDB-lite"/>
    </source>
</evidence>
<evidence type="ECO:0000256" key="3">
    <source>
        <dbReference type="ARBA" id="ARBA00004489"/>
    </source>
</evidence>
<dbReference type="InterPro" id="IPR019775">
    <property type="entry name" value="WD40_repeat_CS"/>
</dbReference>
<evidence type="ECO:0000256" key="14">
    <source>
        <dbReference type="ARBA" id="ARBA00023212"/>
    </source>
</evidence>
<dbReference type="Pfam" id="PF23203">
    <property type="entry name" value="KIF21A"/>
    <property type="match status" value="1"/>
</dbReference>
<dbReference type="PROSITE" id="PS50082">
    <property type="entry name" value="WD_REPEATS_2"/>
    <property type="match status" value="3"/>
</dbReference>
<dbReference type="EnsemblMetazoa" id="XM_014403873.2">
    <property type="protein sequence ID" value="XP_014259359.1"/>
    <property type="gene ID" value="LOC106672436"/>
</dbReference>
<dbReference type="InterPro" id="IPR027417">
    <property type="entry name" value="P-loop_NTPase"/>
</dbReference>
<keyword evidence="9" id="KW-0677">Repeat</keyword>
<evidence type="ECO:0000256" key="9">
    <source>
        <dbReference type="ARBA" id="ARBA00022737"/>
    </source>
</evidence>
<dbReference type="GO" id="GO:0003777">
    <property type="term" value="F:microtubule motor activity"/>
    <property type="evidence" value="ECO:0007669"/>
    <property type="project" value="InterPro"/>
</dbReference>
<dbReference type="InterPro" id="IPR001680">
    <property type="entry name" value="WD40_rpt"/>
</dbReference>
<dbReference type="PROSITE" id="PS00678">
    <property type="entry name" value="WD_REPEATS_1"/>
    <property type="match status" value="1"/>
</dbReference>
<keyword evidence="7 16" id="KW-0853">WD repeat</keyword>
<dbReference type="InterPro" id="IPR019821">
    <property type="entry name" value="Kinesin_motor_CS"/>
</dbReference>
<feature type="region of interest" description="Disordered" evidence="19">
    <location>
        <begin position="1070"/>
        <end position="1095"/>
    </location>
</feature>
<evidence type="ECO:0000256" key="13">
    <source>
        <dbReference type="ARBA" id="ARBA00023175"/>
    </source>
</evidence>
<dbReference type="InterPro" id="IPR011047">
    <property type="entry name" value="Quinoprotein_ADH-like_sf"/>
</dbReference>
<dbReference type="KEGG" id="clec:106672436"/>
<dbReference type="InterPro" id="IPR001752">
    <property type="entry name" value="Kinesin_motor_dom"/>
</dbReference>
<feature type="coiled-coil region" evidence="18">
    <location>
        <begin position="910"/>
        <end position="937"/>
    </location>
</feature>
<evidence type="ECO:0000256" key="11">
    <source>
        <dbReference type="ARBA" id="ARBA00022840"/>
    </source>
</evidence>
<dbReference type="SUPFAM" id="SSF52540">
    <property type="entry name" value="P-loop containing nucleoside triphosphate hydrolases"/>
    <property type="match status" value="1"/>
</dbReference>
<dbReference type="PROSITE" id="PS00411">
    <property type="entry name" value="KINESIN_MOTOR_1"/>
    <property type="match status" value="1"/>
</dbReference>
<keyword evidence="10 17" id="KW-0547">Nucleotide-binding</keyword>
<feature type="region of interest" description="Disordered" evidence="19">
    <location>
        <begin position="999"/>
        <end position="1031"/>
    </location>
</feature>
<feature type="compositionally biased region" description="Acidic residues" evidence="19">
    <location>
        <begin position="541"/>
        <end position="556"/>
    </location>
</feature>
<feature type="region of interest" description="Disordered" evidence="19">
    <location>
        <begin position="942"/>
        <end position="987"/>
    </location>
</feature>
<feature type="domain" description="Kinesin motor" evidence="20">
    <location>
        <begin position="7"/>
        <end position="356"/>
    </location>
</feature>
<dbReference type="SMART" id="SM00320">
    <property type="entry name" value="WD40"/>
    <property type="match status" value="7"/>
</dbReference>
<keyword evidence="22" id="KW-1185">Reference proteome</keyword>
<keyword evidence="12 18" id="KW-0175">Coiled coil</keyword>
<dbReference type="InterPro" id="IPR020472">
    <property type="entry name" value="WD40_PAC1"/>
</dbReference>
<dbReference type="OMA" id="QVAHTDV"/>
<keyword evidence="5" id="KW-0963">Cytoplasm</keyword>
<dbReference type="GO" id="GO:0007052">
    <property type="term" value="P:mitotic spindle organization"/>
    <property type="evidence" value="ECO:0007669"/>
    <property type="project" value="TreeGrafter"/>
</dbReference>
<evidence type="ECO:0000256" key="10">
    <source>
        <dbReference type="ARBA" id="ARBA00022741"/>
    </source>
</evidence>
<evidence type="ECO:0000256" key="7">
    <source>
        <dbReference type="ARBA" id="ARBA00022574"/>
    </source>
</evidence>
<dbReference type="InterPro" id="IPR015943">
    <property type="entry name" value="WD40/YVTN_repeat-like_dom_sf"/>
</dbReference>
<dbReference type="PROSITE" id="PS50067">
    <property type="entry name" value="KINESIN_MOTOR_2"/>
    <property type="match status" value="1"/>
</dbReference>